<feature type="compositionally biased region" description="Low complexity" evidence="1">
    <location>
        <begin position="175"/>
        <end position="191"/>
    </location>
</feature>
<evidence type="ECO:0000256" key="1">
    <source>
        <dbReference type="SAM" id="MobiDB-lite"/>
    </source>
</evidence>
<dbReference type="Proteomes" id="UP000286931">
    <property type="component" value="Unassembled WGS sequence"/>
</dbReference>
<evidence type="ECO:0000256" key="2">
    <source>
        <dbReference type="SAM" id="Phobius"/>
    </source>
</evidence>
<gene>
    <name evidence="3" type="ORF">EHYA_09796</name>
</gene>
<protein>
    <submittedName>
        <fullName evidence="3">Membrane protein</fullName>
    </submittedName>
</protein>
<organism evidence="3 4">
    <name type="scientific">Embleya hyalina</name>
    <dbReference type="NCBI Taxonomy" id="516124"/>
    <lineage>
        <taxon>Bacteria</taxon>
        <taxon>Bacillati</taxon>
        <taxon>Actinomycetota</taxon>
        <taxon>Actinomycetes</taxon>
        <taxon>Kitasatosporales</taxon>
        <taxon>Streptomycetaceae</taxon>
        <taxon>Embleya</taxon>
    </lineage>
</organism>
<evidence type="ECO:0000313" key="4">
    <source>
        <dbReference type="Proteomes" id="UP000286931"/>
    </source>
</evidence>
<keyword evidence="4" id="KW-1185">Reference proteome</keyword>
<feature type="transmembrane region" description="Helical" evidence="2">
    <location>
        <begin position="267"/>
        <end position="290"/>
    </location>
</feature>
<feature type="transmembrane region" description="Helical" evidence="2">
    <location>
        <begin position="451"/>
        <end position="472"/>
    </location>
</feature>
<dbReference type="RefSeq" id="WP_126643587.1">
    <property type="nucleotide sequence ID" value="NZ_BIFH01000056.1"/>
</dbReference>
<accession>A0A401Z583</accession>
<proteinExistence type="predicted"/>
<dbReference type="AlphaFoldDB" id="A0A401Z583"/>
<feature type="transmembrane region" description="Helical" evidence="2">
    <location>
        <begin position="502"/>
        <end position="529"/>
    </location>
</feature>
<dbReference type="OrthoDB" id="121140at2"/>
<sequence length="564" mass="57346">MTDSPGRPTPDAPGPDAARPADDATSPDRSAPEPEHAAPPASEPASAAPSSSPADPAAAERGTAATAEVRSDDPAGTDGAAASDGPSVPERTSPEPTAADGAPAPERTSSGEAASSDGPVTADAPAASDRSPVADDRSAPGEPTAPGGPAAPSGPTSLDKPARPESDRPAPQAPAPGWAPVQPPAAGWGPPHQGPAAGWGPPHQGADHPGAAPDPRWGGTQPLWGAPPGWNGPYVQAAKPGVIPLRPLSVGEILDGAFAAMRTHWKVMIGIAVVIALLTQCLEVPATWLLNREFSPGDLSDEPTGEELWRYLRDTSAVLIVPIVVSTLGQIAATGMLTVVVSRAVIAKSMSAAQAWKAVRPLLPRLLGVTFATWLVPVGTLLVAILPGLALLAVGADGLGALLLLPGLIGGVVAAIYLYVCLTLAGPVLMLEKQTVRKALERSRKLVTGSWWRVCGILLLIWLIMAIVGGIIQMPFLLVSDGFTTLTASKASDIPDPTFVDLLITGVGAVIAAALLYPFAAGATALLYIDQRIRREALDLELARAAGVLDEETGTGSAAGPTPA</sequence>
<feature type="compositionally biased region" description="Low complexity" evidence="1">
    <location>
        <begin position="14"/>
        <end position="28"/>
    </location>
</feature>
<feature type="transmembrane region" description="Helical" evidence="2">
    <location>
        <begin position="366"/>
        <end position="396"/>
    </location>
</feature>
<name>A0A401Z583_9ACTN</name>
<evidence type="ECO:0000313" key="3">
    <source>
        <dbReference type="EMBL" id="GCE02021.1"/>
    </source>
</evidence>
<comment type="caution">
    <text evidence="3">The sequence shown here is derived from an EMBL/GenBank/DDBJ whole genome shotgun (WGS) entry which is preliminary data.</text>
</comment>
<dbReference type="PANTHER" id="PTHR33133">
    <property type="entry name" value="OS08G0107100 PROTEIN-RELATED"/>
    <property type="match status" value="1"/>
</dbReference>
<feature type="transmembrane region" description="Helical" evidence="2">
    <location>
        <begin position="408"/>
        <end position="431"/>
    </location>
</feature>
<reference evidence="3 4" key="1">
    <citation type="submission" date="2018-12" db="EMBL/GenBank/DDBJ databases">
        <title>Draft genome sequence of Embleya hyalina NBRC 13850T.</title>
        <authorList>
            <person name="Komaki H."/>
            <person name="Hosoyama A."/>
            <person name="Kimura A."/>
            <person name="Ichikawa N."/>
            <person name="Tamura T."/>
        </authorList>
    </citation>
    <scope>NUCLEOTIDE SEQUENCE [LARGE SCALE GENOMIC DNA]</scope>
    <source>
        <strain evidence="3 4">NBRC 13850</strain>
    </source>
</reference>
<keyword evidence="2" id="KW-0472">Membrane</keyword>
<dbReference type="PANTHER" id="PTHR33133:SF1">
    <property type="entry name" value="EXPRESSED PROTEIN-RELATED"/>
    <property type="match status" value="1"/>
</dbReference>
<dbReference type="EMBL" id="BIFH01000056">
    <property type="protein sequence ID" value="GCE02021.1"/>
    <property type="molecule type" value="Genomic_DNA"/>
</dbReference>
<feature type="compositionally biased region" description="Low complexity" evidence="1">
    <location>
        <begin position="38"/>
        <end position="68"/>
    </location>
</feature>
<keyword evidence="2" id="KW-0812">Transmembrane</keyword>
<feature type="compositionally biased region" description="Low complexity" evidence="1">
    <location>
        <begin position="140"/>
        <end position="157"/>
    </location>
</feature>
<feature type="region of interest" description="Disordered" evidence="1">
    <location>
        <begin position="1"/>
        <end position="225"/>
    </location>
</feature>
<feature type="transmembrane region" description="Helical" evidence="2">
    <location>
        <begin position="317"/>
        <end position="346"/>
    </location>
</feature>
<keyword evidence="2" id="KW-1133">Transmembrane helix</keyword>